<keyword evidence="8" id="KW-0472">Membrane</keyword>
<evidence type="ECO:0000256" key="8">
    <source>
        <dbReference type="ARBA" id="ARBA00023136"/>
    </source>
</evidence>
<organism evidence="13 15">
    <name type="scientific">Yarrowia lipolytica</name>
    <name type="common">Candida lipolytica</name>
    <dbReference type="NCBI Taxonomy" id="4952"/>
    <lineage>
        <taxon>Eukaryota</taxon>
        <taxon>Fungi</taxon>
        <taxon>Dikarya</taxon>
        <taxon>Ascomycota</taxon>
        <taxon>Saccharomycotina</taxon>
        <taxon>Dipodascomycetes</taxon>
        <taxon>Dipodascales</taxon>
        <taxon>Dipodascales incertae sedis</taxon>
        <taxon>Yarrowia</taxon>
    </lineage>
</organism>
<dbReference type="PANTHER" id="PTHR11227">
    <property type="entry name" value="WD-REPEAT PROTEIN INTERACTING WITH PHOSPHOINOSIDES WIPI -RELATED"/>
    <property type="match status" value="1"/>
</dbReference>
<keyword evidence="7" id="KW-0653">Protein transport</keyword>
<accession>A0A1D8N7W4</accession>
<dbReference type="Proteomes" id="UP000182444">
    <property type="component" value="Chromosome 1B"/>
</dbReference>
<dbReference type="Proteomes" id="UP000256601">
    <property type="component" value="Unassembled WGS sequence"/>
</dbReference>
<dbReference type="EMBL" id="KZ858953">
    <property type="protein sequence ID" value="RDW28427.1"/>
    <property type="molecule type" value="Genomic_DNA"/>
</dbReference>
<keyword evidence="9" id="KW-0968">Cytoplasmic vesicle</keyword>
<evidence type="ECO:0000256" key="6">
    <source>
        <dbReference type="ARBA" id="ARBA00022737"/>
    </source>
</evidence>
<keyword evidence="4" id="KW-0926">Vacuole</keyword>
<evidence type="ECO:0000256" key="2">
    <source>
        <dbReference type="ARBA" id="ARBA00004284"/>
    </source>
</evidence>
<dbReference type="EMBL" id="CP017554">
    <property type="protein sequence ID" value="AOW01736.1"/>
    <property type="molecule type" value="Genomic_DNA"/>
</dbReference>
<dbReference type="GeneID" id="2907330"/>
<evidence type="ECO:0000313" key="14">
    <source>
        <dbReference type="EMBL" id="RDW28427.1"/>
    </source>
</evidence>
<evidence type="ECO:0000313" key="15">
    <source>
        <dbReference type="Proteomes" id="UP000182444"/>
    </source>
</evidence>
<reference evidence="14 16" key="2">
    <citation type="submission" date="2018-07" db="EMBL/GenBank/DDBJ databases">
        <title>Draft Genome Assemblies for Five Robust Yarrowia lipolytica Strains Exhibiting High Lipid Production and Pentose Sugar Utilization and Sugar Alcohol Secretion from Undetoxified Lignocellulosic Biomass Hydrolysates.</title>
        <authorList>
            <consortium name="DOE Joint Genome Institute"/>
            <person name="Walker C."/>
            <person name="Ryu S."/>
            <person name="Na H."/>
            <person name="Zane M."/>
            <person name="LaButti K."/>
            <person name="Lipzen A."/>
            <person name="Haridas S."/>
            <person name="Barry K."/>
            <person name="Grigoriev I.V."/>
            <person name="Quarterman J."/>
            <person name="Slininger P."/>
            <person name="Dien B."/>
            <person name="Trinh C.T."/>
        </authorList>
    </citation>
    <scope>NUCLEOTIDE SEQUENCE [LARGE SCALE GENOMIC DNA]</scope>
    <source>
        <strain evidence="14 16">YB392</strain>
    </source>
</reference>
<dbReference type="VEuPathDB" id="FungiDB:YALI1_B20130g"/>
<gene>
    <name evidence="14" type="ORF">B0I71DRAFT_127541</name>
    <name evidence="13" type="ORF">YALI1_B20130g</name>
</gene>
<dbReference type="Gene3D" id="2.130.10.10">
    <property type="entry name" value="YVTN repeat-like/Quinoprotein amine dehydrogenase"/>
    <property type="match status" value="1"/>
</dbReference>
<sequence>MRTPDAHVIASMEDQPILNAAFNQDSACFAICHNRGFRVYVTDPMDLRVQREFDDGGIGVIQMLHRTNYLAVVGGGSNPKFPQNKLVIWDDLKSKPALSLEFLSPVLNVLLSRTKIVVVLQNKVHVYAFSSPPSRISTTDTADNPHGIAAFSGDTVVFPSRTPGQIQVVDLSQEGQARNLVSIIRAHKSPVRCVTLSADGSVVASCSDNGTLVRLHSTSNTALLHEFRRGLDRAVVYNMAFSPSGSRLAVLSDKNTMHVFDTSASASGAAGAANRRHVLGKVPLLPSYFSGEWSFVSARVQGQHGVLGWSSETSVVVVWISEARWEKYVIVEKKPVEGSGKDQPGCELVREAWRAFKDL</sequence>
<dbReference type="KEGG" id="yli:2907330"/>
<evidence type="ECO:0000256" key="1">
    <source>
        <dbReference type="ARBA" id="ARBA00004148"/>
    </source>
</evidence>
<dbReference type="OMA" id="GGPQCMC"/>
<dbReference type="GO" id="GO:0005774">
    <property type="term" value="C:vacuolar membrane"/>
    <property type="evidence" value="ECO:0007669"/>
    <property type="project" value="UniProtKB-SubCell"/>
</dbReference>
<evidence type="ECO:0000256" key="3">
    <source>
        <dbReference type="ARBA" id="ARBA00022448"/>
    </source>
</evidence>
<name>A0A1D8N7W4_YARLL</name>
<dbReference type="GO" id="GO:0030659">
    <property type="term" value="C:cytoplasmic vesicle membrane"/>
    <property type="evidence" value="ECO:0007669"/>
    <property type="project" value="UniProtKB-SubCell"/>
</dbReference>
<evidence type="ECO:0000256" key="5">
    <source>
        <dbReference type="ARBA" id="ARBA00022574"/>
    </source>
</evidence>
<evidence type="ECO:0000313" key="16">
    <source>
        <dbReference type="Proteomes" id="UP000256601"/>
    </source>
</evidence>
<dbReference type="eggNOG" id="KOG2111">
    <property type="taxonomic scope" value="Eukaryota"/>
</dbReference>
<evidence type="ECO:0000256" key="7">
    <source>
        <dbReference type="ARBA" id="ARBA00022927"/>
    </source>
</evidence>
<evidence type="ECO:0000256" key="12">
    <source>
        <dbReference type="ARBA" id="ARBA00054009"/>
    </source>
</evidence>
<dbReference type="InterPro" id="IPR001680">
    <property type="entry name" value="WD40_rpt"/>
</dbReference>
<dbReference type="AlphaFoldDB" id="A0A1D8N7W4"/>
<evidence type="ECO:0000256" key="9">
    <source>
        <dbReference type="ARBA" id="ARBA00023329"/>
    </source>
</evidence>
<dbReference type="GO" id="GO:0015031">
    <property type="term" value="P:protein transport"/>
    <property type="evidence" value="ECO:0007669"/>
    <property type="project" value="UniProtKB-KW"/>
</dbReference>
<dbReference type="FunFam" id="2.130.10.10:FF:001432">
    <property type="entry name" value="SVP1-like protein 2, variant"/>
    <property type="match status" value="1"/>
</dbReference>
<reference evidence="13 15" key="1">
    <citation type="journal article" date="2016" name="PLoS ONE">
        <title>Sequence Assembly of Yarrowia lipolytica Strain W29/CLIB89 Shows Transposable Element Diversity.</title>
        <authorList>
            <person name="Magnan C."/>
            <person name="Yu J."/>
            <person name="Chang I."/>
            <person name="Jahn E."/>
            <person name="Kanomata Y."/>
            <person name="Wu J."/>
            <person name="Zeller M."/>
            <person name="Oakes M."/>
            <person name="Baldi P."/>
            <person name="Sandmeyer S."/>
        </authorList>
    </citation>
    <scope>NUCLEOTIDE SEQUENCE [LARGE SCALE GENOMIC DNA]</scope>
    <source>
        <strain evidence="13">CLIB89</strain>
        <strain evidence="15">CLIB89(W29)</strain>
    </source>
</reference>
<dbReference type="SUPFAM" id="SSF50978">
    <property type="entry name" value="WD40 repeat-like"/>
    <property type="match status" value="1"/>
</dbReference>
<proteinExistence type="inferred from homology"/>
<dbReference type="InterPro" id="IPR048720">
    <property type="entry name" value="PROPPIN"/>
</dbReference>
<evidence type="ECO:0000256" key="4">
    <source>
        <dbReference type="ARBA" id="ARBA00022554"/>
    </source>
</evidence>
<dbReference type="SMR" id="A0A1D8N7W4"/>
<evidence type="ECO:0000256" key="11">
    <source>
        <dbReference type="ARBA" id="ARBA00040016"/>
    </source>
</evidence>
<evidence type="ECO:0000313" key="13">
    <source>
        <dbReference type="EMBL" id="AOW01736.1"/>
    </source>
</evidence>
<keyword evidence="5" id="KW-0853">WD repeat</keyword>
<dbReference type="Pfam" id="PF21032">
    <property type="entry name" value="PROPPIN"/>
    <property type="match status" value="1"/>
</dbReference>
<protein>
    <recommendedName>
        <fullName evidence="11">SVP1-like protein 2</fullName>
    </recommendedName>
</protein>
<dbReference type="VEuPathDB" id="FungiDB:YALI0_B15290g"/>
<dbReference type="SMART" id="SM00320">
    <property type="entry name" value="WD40"/>
    <property type="match status" value="2"/>
</dbReference>
<comment type="subcellular location">
    <subcellularLocation>
        <location evidence="2">Cytoplasmic vesicle membrane</location>
        <topology evidence="2">Peripheral membrane protein</topology>
    </subcellularLocation>
    <subcellularLocation>
        <location evidence="1">Vacuole membrane</location>
        <topology evidence="1">Peripheral membrane protein</topology>
    </subcellularLocation>
</comment>
<comment type="function">
    <text evidence="12">Involved in mitochondrial or peroxisomal functions and amino acid signaling pathways.</text>
</comment>
<evidence type="ECO:0000256" key="10">
    <source>
        <dbReference type="ARBA" id="ARBA00025740"/>
    </source>
</evidence>
<keyword evidence="6" id="KW-0677">Repeat</keyword>
<dbReference type="InterPro" id="IPR036322">
    <property type="entry name" value="WD40_repeat_dom_sf"/>
</dbReference>
<comment type="similarity">
    <text evidence="10">Belongs to the WD repeat PROPPIN family.</text>
</comment>
<keyword evidence="3" id="KW-0813">Transport</keyword>
<dbReference type="InterPro" id="IPR015943">
    <property type="entry name" value="WD40/YVTN_repeat-like_dom_sf"/>
</dbReference>